<dbReference type="NCBIfam" id="TIGR02848">
    <property type="entry name" value="spore_III_AC"/>
    <property type="match status" value="1"/>
</dbReference>
<dbReference type="InterPro" id="IPR009570">
    <property type="entry name" value="Spore_III_AC"/>
</dbReference>
<feature type="transmembrane region" description="Helical" evidence="1">
    <location>
        <begin position="32"/>
        <end position="56"/>
    </location>
</feature>
<sequence length="65" mass="7124">MLDMSTIFKIAVVGIVMIILEKVLNSGGKSEYAVISNLAGVIIILMLVISLISKLFNSVQTLFYF</sequence>
<dbReference type="InterPro" id="IPR025664">
    <property type="entry name" value="Spore_III_AC/AD"/>
</dbReference>
<gene>
    <name evidence="2" type="ORF">SDC9_202153</name>
</gene>
<keyword evidence="1" id="KW-1133">Transmembrane helix</keyword>
<reference evidence="2" key="1">
    <citation type="submission" date="2019-08" db="EMBL/GenBank/DDBJ databases">
        <authorList>
            <person name="Kucharzyk K."/>
            <person name="Murdoch R.W."/>
            <person name="Higgins S."/>
            <person name="Loffler F."/>
        </authorList>
    </citation>
    <scope>NUCLEOTIDE SEQUENCE</scope>
</reference>
<dbReference type="Pfam" id="PF06686">
    <property type="entry name" value="SpoIIIAC"/>
    <property type="match status" value="1"/>
</dbReference>
<evidence type="ECO:0000256" key="1">
    <source>
        <dbReference type="SAM" id="Phobius"/>
    </source>
</evidence>
<proteinExistence type="predicted"/>
<name>A0A645J4S7_9ZZZZ</name>
<keyword evidence="1" id="KW-0472">Membrane</keyword>
<evidence type="ECO:0008006" key="3">
    <source>
        <dbReference type="Google" id="ProtNLM"/>
    </source>
</evidence>
<keyword evidence="1" id="KW-0812">Transmembrane</keyword>
<organism evidence="2">
    <name type="scientific">bioreactor metagenome</name>
    <dbReference type="NCBI Taxonomy" id="1076179"/>
    <lineage>
        <taxon>unclassified sequences</taxon>
        <taxon>metagenomes</taxon>
        <taxon>ecological metagenomes</taxon>
    </lineage>
</organism>
<comment type="caution">
    <text evidence="2">The sequence shown here is derived from an EMBL/GenBank/DDBJ whole genome shotgun (WGS) entry which is preliminary data.</text>
</comment>
<accession>A0A645J4S7</accession>
<feature type="transmembrane region" description="Helical" evidence="1">
    <location>
        <begin position="6"/>
        <end position="25"/>
    </location>
</feature>
<evidence type="ECO:0000313" key="2">
    <source>
        <dbReference type="EMBL" id="MPN54483.1"/>
    </source>
</evidence>
<protein>
    <recommendedName>
        <fullName evidence="3">Stage III sporulation protein AC</fullName>
    </recommendedName>
</protein>
<dbReference type="AlphaFoldDB" id="A0A645J4S7"/>
<dbReference type="EMBL" id="VSSQ01122745">
    <property type="protein sequence ID" value="MPN54483.1"/>
    <property type="molecule type" value="Genomic_DNA"/>
</dbReference>